<organism evidence="2 3">
    <name type="scientific">Colletotrichum lupini</name>
    <dbReference type="NCBI Taxonomy" id="145971"/>
    <lineage>
        <taxon>Eukaryota</taxon>
        <taxon>Fungi</taxon>
        <taxon>Dikarya</taxon>
        <taxon>Ascomycota</taxon>
        <taxon>Pezizomycotina</taxon>
        <taxon>Sordariomycetes</taxon>
        <taxon>Hypocreomycetidae</taxon>
        <taxon>Glomerellales</taxon>
        <taxon>Glomerellaceae</taxon>
        <taxon>Colletotrichum</taxon>
        <taxon>Colletotrichum acutatum species complex</taxon>
    </lineage>
</organism>
<keyword evidence="3" id="KW-1185">Reference proteome</keyword>
<reference evidence="2" key="1">
    <citation type="journal article" date="2021" name="Mol. Plant Microbe Interact.">
        <title>Complete Genome Sequence of the Plant-Pathogenic Fungus Colletotrichum lupini.</title>
        <authorList>
            <person name="Baroncelli R."/>
            <person name="Pensec F."/>
            <person name="Da Lio D."/>
            <person name="Boufleur T."/>
            <person name="Vicente I."/>
            <person name="Sarrocco S."/>
            <person name="Picot A."/>
            <person name="Baraldi E."/>
            <person name="Sukno S."/>
            <person name="Thon M."/>
            <person name="Le Floch G."/>
        </authorList>
    </citation>
    <scope>NUCLEOTIDE SEQUENCE</scope>
    <source>
        <strain evidence="2">IMI 504893</strain>
    </source>
</reference>
<sequence length="154" mass="16559">MRWWTALVENSKTGRGFLQTQVLSFHCLFGPSSSRCVGGGSWPPATAAHVSTWHAARSVVLQRSSQTPCAAVNCLDCSAVTSVSQVTRLTRIAKPPGTNTDTRQGSRDRHLSGRCGGGSGEGMNTCRLQYAVIRHLAFHGNLCHVAMLGLMPHK</sequence>
<protein>
    <submittedName>
        <fullName evidence="2">Uncharacterized protein</fullName>
    </submittedName>
</protein>
<accession>A0A9Q8WD11</accession>
<gene>
    <name evidence="2" type="ORF">CLUP02_03739</name>
</gene>
<dbReference type="EMBL" id="CP019474">
    <property type="protein sequence ID" value="UQC78262.1"/>
    <property type="molecule type" value="Genomic_DNA"/>
</dbReference>
<feature type="region of interest" description="Disordered" evidence="1">
    <location>
        <begin position="93"/>
        <end position="114"/>
    </location>
</feature>
<proteinExistence type="predicted"/>
<evidence type="ECO:0000313" key="2">
    <source>
        <dbReference type="EMBL" id="UQC78262.1"/>
    </source>
</evidence>
<dbReference type="KEGG" id="clup:CLUP02_03739"/>
<evidence type="ECO:0000256" key="1">
    <source>
        <dbReference type="SAM" id="MobiDB-lite"/>
    </source>
</evidence>
<name>A0A9Q8WD11_9PEZI</name>
<dbReference type="Proteomes" id="UP000830671">
    <property type="component" value="Chromosome 2"/>
</dbReference>
<dbReference type="GeneID" id="73337766"/>
<dbReference type="RefSeq" id="XP_049139899.1">
    <property type="nucleotide sequence ID" value="XM_049282756.1"/>
</dbReference>
<dbReference type="AlphaFoldDB" id="A0A9Q8WD11"/>
<evidence type="ECO:0000313" key="3">
    <source>
        <dbReference type="Proteomes" id="UP000830671"/>
    </source>
</evidence>